<feature type="compositionally biased region" description="Basic and acidic residues" evidence="4">
    <location>
        <begin position="612"/>
        <end position="622"/>
    </location>
</feature>
<feature type="compositionally biased region" description="Basic and acidic residues" evidence="4">
    <location>
        <begin position="112"/>
        <end position="122"/>
    </location>
</feature>
<dbReference type="CDD" id="cd11873">
    <property type="entry name" value="SH3_CD2AP-like_1"/>
    <property type="match status" value="1"/>
</dbReference>
<dbReference type="Proteomes" id="UP000001554">
    <property type="component" value="Chromosome 9"/>
</dbReference>
<feature type="region of interest" description="Disordered" evidence="4">
    <location>
        <begin position="181"/>
        <end position="285"/>
    </location>
</feature>
<dbReference type="CDD" id="cd11874">
    <property type="entry name" value="SH3_CD2AP-like_2"/>
    <property type="match status" value="1"/>
</dbReference>
<gene>
    <name evidence="7" type="primary">LOC118423203</name>
</gene>
<accession>A0A9J7N0S2</accession>
<evidence type="ECO:0000256" key="3">
    <source>
        <dbReference type="SAM" id="Coils"/>
    </source>
</evidence>
<feature type="compositionally biased region" description="Low complexity" evidence="4">
    <location>
        <begin position="646"/>
        <end position="660"/>
    </location>
</feature>
<feature type="domain" description="SH3" evidence="5">
    <location>
        <begin position="284"/>
        <end position="345"/>
    </location>
</feature>
<dbReference type="FunFam" id="2.30.30.40:FF:000072">
    <property type="entry name" value="Unconventional Myosin IB"/>
    <property type="match status" value="2"/>
</dbReference>
<evidence type="ECO:0000259" key="5">
    <source>
        <dbReference type="PROSITE" id="PS50002"/>
    </source>
</evidence>
<dbReference type="PROSITE" id="PS50002">
    <property type="entry name" value="SH3"/>
    <property type="match status" value="3"/>
</dbReference>
<dbReference type="RefSeq" id="XP_035687141.1">
    <property type="nucleotide sequence ID" value="XM_035831248.1"/>
</dbReference>
<organism evidence="6 7">
    <name type="scientific">Branchiostoma floridae</name>
    <name type="common">Florida lancelet</name>
    <name type="synonym">Amphioxus</name>
    <dbReference type="NCBI Taxonomy" id="7739"/>
    <lineage>
        <taxon>Eukaryota</taxon>
        <taxon>Metazoa</taxon>
        <taxon>Chordata</taxon>
        <taxon>Cephalochordata</taxon>
        <taxon>Leptocardii</taxon>
        <taxon>Amphioxiformes</taxon>
        <taxon>Branchiostomatidae</taxon>
        <taxon>Branchiostoma</taxon>
    </lineage>
</organism>
<feature type="compositionally biased region" description="Basic and acidic residues" evidence="4">
    <location>
        <begin position="276"/>
        <end position="285"/>
    </location>
</feature>
<evidence type="ECO:0000256" key="1">
    <source>
        <dbReference type="ARBA" id="ARBA00022443"/>
    </source>
</evidence>
<evidence type="ECO:0000313" key="6">
    <source>
        <dbReference type="Proteomes" id="UP000001554"/>
    </source>
</evidence>
<dbReference type="Gene3D" id="2.30.30.40">
    <property type="entry name" value="SH3 Domains"/>
    <property type="match status" value="3"/>
</dbReference>
<evidence type="ECO:0000256" key="4">
    <source>
        <dbReference type="SAM" id="MobiDB-lite"/>
    </source>
</evidence>
<dbReference type="SUPFAM" id="SSF50044">
    <property type="entry name" value="SH3-domain"/>
    <property type="match status" value="3"/>
</dbReference>
<feature type="domain" description="SH3" evidence="5">
    <location>
        <begin position="122"/>
        <end position="181"/>
    </location>
</feature>
<feature type="region of interest" description="Disordered" evidence="4">
    <location>
        <begin position="339"/>
        <end position="542"/>
    </location>
</feature>
<feature type="region of interest" description="Disordered" evidence="4">
    <location>
        <begin position="92"/>
        <end position="125"/>
    </location>
</feature>
<dbReference type="Pfam" id="PF14604">
    <property type="entry name" value="SH3_9"/>
    <property type="match status" value="3"/>
</dbReference>
<keyword evidence="6" id="KW-1185">Reference proteome</keyword>
<evidence type="ECO:0000256" key="2">
    <source>
        <dbReference type="PROSITE-ProRule" id="PRU00192"/>
    </source>
</evidence>
<feature type="compositionally biased region" description="Basic and acidic residues" evidence="4">
    <location>
        <begin position="65"/>
        <end position="77"/>
    </location>
</feature>
<keyword evidence="1 2" id="KW-0728">SH3 domain</keyword>
<dbReference type="InterPro" id="IPR050384">
    <property type="entry name" value="Endophilin_SH3RF"/>
</dbReference>
<dbReference type="SMART" id="SM00326">
    <property type="entry name" value="SH3"/>
    <property type="match status" value="3"/>
</dbReference>
<dbReference type="PRINTS" id="PR00499">
    <property type="entry name" value="P67PHOX"/>
</dbReference>
<dbReference type="PANTHER" id="PTHR14167">
    <property type="entry name" value="SH3 DOMAIN-CONTAINING"/>
    <property type="match status" value="1"/>
</dbReference>
<dbReference type="InterPro" id="IPR036028">
    <property type="entry name" value="SH3-like_dom_sf"/>
</dbReference>
<feature type="compositionally biased region" description="Pro residues" evidence="4">
    <location>
        <begin position="450"/>
        <end position="459"/>
    </location>
</feature>
<protein>
    <submittedName>
        <fullName evidence="7">SH3 domain-containing kinase-binding protein 1-like isoform X2</fullName>
    </submittedName>
</protein>
<feature type="domain" description="SH3" evidence="5">
    <location>
        <begin position="1"/>
        <end position="58"/>
    </location>
</feature>
<evidence type="ECO:0000313" key="7">
    <source>
        <dbReference type="RefSeq" id="XP_035687141.1"/>
    </source>
</evidence>
<dbReference type="PRINTS" id="PR00452">
    <property type="entry name" value="SH3DOMAIN"/>
</dbReference>
<keyword evidence="3" id="KW-0175">Coiled coil</keyword>
<sequence length="721" mass="80114">MVEVRVEFDYEAELDDELSLKIGDIITNVKQQDGGWWEGELNGKKGVFPDNFVKVIKKGSPPAKPSDKTNSQDKDEGGNVAKLASRLSMRGVPLAGMAPPGEGGVTRRPTVQRRDPAQAEKTRKLRCKAQYSYAPENMDELRLEVGDVIEILKQEEEGWWEGSLNGKSGVFPSNFVEVIKEEDKENIEEHQKEKPTAPPPQQEEKNGPSGEPPQQLKQPKKVRGVGLGDIFGNSPLTLRTKATDSVHEKDKHSHTDHIAKSGSLKKKAPPVPSEPPAKDEKAPKPVEKAKVLFDYTAENEDELTLKVGEVIIIRSKESVDSGWWEGEVGGRVGVFPDNFVELLPPEEGPDVPPRQVLRKVLPPRPKKPPPPSASVKPVGGPNKLSHDKKHEEKHDEKAEKKEHTDKPTNKPDDLPARHLGSLGRKPGTLPPKPSGSIEEKLDKKSATLPIIPPKKPGPPTTAKKPTFAKSTESLNSTSSTEQNADGELGNFDHIQVSPDKLTHLTAQRAKHPNRRPPSMFASPKPVSTWKKNNKGRRPIQHVATGGFLNWVAENGNEVEESRTETVEKKQPEVIKEKLKEEKEEKEEVVQPPWAKDIRKGASLRRGVIPPTTKEEPLPEKRPPPPAVHRAKPTLPLQTPAKPDSKPTTPTETPVTTPGTPLDSKAVEELRGEVRTLKEQMNKMQSDQRRRMNELLNEIDEEKKVRMAMQVELDRLKKLVMS</sequence>
<reference evidence="7" key="2">
    <citation type="submission" date="2025-08" db="UniProtKB">
        <authorList>
            <consortium name="RefSeq"/>
        </authorList>
    </citation>
    <scope>IDENTIFICATION</scope>
    <source>
        <strain evidence="7">S238N-H82</strain>
        <tissue evidence="7">Testes</tissue>
    </source>
</reference>
<dbReference type="InterPro" id="IPR001452">
    <property type="entry name" value="SH3_domain"/>
</dbReference>
<feature type="compositionally biased region" description="Low complexity" evidence="4">
    <location>
        <begin position="460"/>
        <end position="481"/>
    </location>
</feature>
<feature type="compositionally biased region" description="Basic and acidic residues" evidence="4">
    <location>
        <begin position="579"/>
        <end position="588"/>
    </location>
</feature>
<proteinExistence type="predicted"/>
<dbReference type="AlphaFoldDB" id="A0A9J7N0S2"/>
<feature type="coiled-coil region" evidence="3">
    <location>
        <begin position="666"/>
        <end position="718"/>
    </location>
</feature>
<name>A0A9J7N0S2_BRAFL</name>
<feature type="region of interest" description="Disordered" evidence="4">
    <location>
        <begin position="579"/>
        <end position="664"/>
    </location>
</feature>
<dbReference type="CDD" id="cd11875">
    <property type="entry name" value="SH3_CD2AP-like_3"/>
    <property type="match status" value="1"/>
</dbReference>
<dbReference type="PANTHER" id="PTHR14167:SF92">
    <property type="entry name" value="CIN85 AND CD2AP RELATED, ISOFORM J"/>
    <property type="match status" value="1"/>
</dbReference>
<feature type="region of interest" description="Disordered" evidence="4">
    <location>
        <begin position="58"/>
        <end position="79"/>
    </location>
</feature>
<feature type="compositionally biased region" description="Basic and acidic residues" evidence="4">
    <location>
        <begin position="384"/>
        <end position="416"/>
    </location>
</feature>
<feature type="compositionally biased region" description="Basic and acidic residues" evidence="4">
    <location>
        <begin position="241"/>
        <end position="259"/>
    </location>
</feature>
<feature type="compositionally biased region" description="Basic and acidic residues" evidence="4">
    <location>
        <begin position="181"/>
        <end position="195"/>
    </location>
</feature>
<dbReference type="GeneID" id="118423203"/>
<reference evidence="6" key="1">
    <citation type="journal article" date="2020" name="Nat. Ecol. Evol.">
        <title>Deeply conserved synteny resolves early events in vertebrate evolution.</title>
        <authorList>
            <person name="Simakov O."/>
            <person name="Marletaz F."/>
            <person name="Yue J.X."/>
            <person name="O'Connell B."/>
            <person name="Jenkins J."/>
            <person name="Brandt A."/>
            <person name="Calef R."/>
            <person name="Tung C.H."/>
            <person name="Huang T.K."/>
            <person name="Schmutz J."/>
            <person name="Satoh N."/>
            <person name="Yu J.K."/>
            <person name="Putnam N.H."/>
            <person name="Green R.E."/>
            <person name="Rokhsar D.S."/>
        </authorList>
    </citation>
    <scope>NUCLEOTIDE SEQUENCE [LARGE SCALE GENOMIC DNA]</scope>
    <source>
        <strain evidence="6">S238N-H82</strain>
    </source>
</reference>